<reference evidence="2" key="1">
    <citation type="submission" date="2021-02" db="EMBL/GenBank/DDBJ databases">
        <authorList>
            <person name="Nowell W R."/>
        </authorList>
    </citation>
    <scope>NUCLEOTIDE SEQUENCE</scope>
</reference>
<evidence type="ECO:0000313" key="2">
    <source>
        <dbReference type="EMBL" id="CAF1194411.1"/>
    </source>
</evidence>
<keyword evidence="5" id="KW-1185">Reference proteome</keyword>
<organism evidence="2 4">
    <name type="scientific">Rotaria sordida</name>
    <dbReference type="NCBI Taxonomy" id="392033"/>
    <lineage>
        <taxon>Eukaryota</taxon>
        <taxon>Metazoa</taxon>
        <taxon>Spiralia</taxon>
        <taxon>Gnathifera</taxon>
        <taxon>Rotifera</taxon>
        <taxon>Eurotatoria</taxon>
        <taxon>Bdelloidea</taxon>
        <taxon>Philodinida</taxon>
        <taxon>Philodinidae</taxon>
        <taxon>Rotaria</taxon>
    </lineage>
</organism>
<evidence type="ECO:0000313" key="3">
    <source>
        <dbReference type="EMBL" id="CAF1462656.1"/>
    </source>
</evidence>
<dbReference type="EMBL" id="CAJNOH010001241">
    <property type="protein sequence ID" value="CAF1194411.1"/>
    <property type="molecule type" value="Genomic_DNA"/>
</dbReference>
<evidence type="ECO:0000313" key="5">
    <source>
        <dbReference type="Proteomes" id="UP000663870"/>
    </source>
</evidence>
<keyword evidence="1" id="KW-0472">Membrane</keyword>
<keyword evidence="1" id="KW-1133">Transmembrane helix</keyword>
<proteinExistence type="predicted"/>
<dbReference type="EMBL" id="CAJNOL010002107">
    <property type="protein sequence ID" value="CAF1462656.1"/>
    <property type="molecule type" value="Genomic_DNA"/>
</dbReference>
<sequence>MATSKSKYNSLFKELASAKIHDYVKSYISNLHNQLNTLRVSSFKAEHRDEFLSLRTQCHDLINQTRDYCDKVIPFLEYALTQFDSSNSVNVKILAEKLLSTVDPKHIVDQCERLENKILTFNQQIATDEYYSPSDIMPFLCAASSIALATIFWIGFLFMPVVLEVEMALETFGSVVTKAAIPSIILLSEGLTKIIAENDFRQCKKKIIEASEYVFQMKMELSNVIQMDDCLEIPMDIQDIYDLKPIYENLMENIQDIRDICSKPFSL</sequence>
<dbReference type="Proteomes" id="UP000663870">
    <property type="component" value="Unassembled WGS sequence"/>
</dbReference>
<protein>
    <submittedName>
        <fullName evidence="2">Uncharacterized protein</fullName>
    </submittedName>
</protein>
<dbReference type="Proteomes" id="UP000663854">
    <property type="component" value="Unassembled WGS sequence"/>
</dbReference>
<evidence type="ECO:0000256" key="1">
    <source>
        <dbReference type="SAM" id="Phobius"/>
    </source>
</evidence>
<accession>A0A814VZ94</accession>
<dbReference type="AlphaFoldDB" id="A0A814VZ94"/>
<name>A0A814VZ94_9BILA</name>
<comment type="caution">
    <text evidence="2">The sequence shown here is derived from an EMBL/GenBank/DDBJ whole genome shotgun (WGS) entry which is preliminary data.</text>
</comment>
<evidence type="ECO:0000313" key="4">
    <source>
        <dbReference type="Proteomes" id="UP000663854"/>
    </source>
</evidence>
<keyword evidence="1" id="KW-0812">Transmembrane</keyword>
<gene>
    <name evidence="3" type="ORF">JXQ802_LOCUS38261</name>
    <name evidence="2" type="ORF">PYM288_LOCUS24520</name>
</gene>
<feature type="transmembrane region" description="Helical" evidence="1">
    <location>
        <begin position="139"/>
        <end position="159"/>
    </location>
</feature>